<dbReference type="PANTHER" id="PTHR11662:SF405">
    <property type="entry name" value="PROTEIN CBG12249"/>
    <property type="match status" value="1"/>
</dbReference>
<evidence type="ECO:0000256" key="5">
    <source>
        <dbReference type="SAM" id="MobiDB-lite"/>
    </source>
</evidence>
<feature type="non-terminal residue" evidence="8">
    <location>
        <position position="1"/>
    </location>
</feature>
<dbReference type="Pfam" id="PF07690">
    <property type="entry name" value="MFS_1"/>
    <property type="match status" value="1"/>
</dbReference>
<evidence type="ECO:0000259" key="7">
    <source>
        <dbReference type="PROSITE" id="PS50850"/>
    </source>
</evidence>
<evidence type="ECO:0000256" key="1">
    <source>
        <dbReference type="ARBA" id="ARBA00004141"/>
    </source>
</evidence>
<keyword evidence="2 6" id="KW-0812">Transmembrane</keyword>
<keyword evidence="4 6" id="KW-0472">Membrane</keyword>
<feature type="transmembrane region" description="Helical" evidence="6">
    <location>
        <begin position="50"/>
        <end position="80"/>
    </location>
</feature>
<dbReference type="GO" id="GO:0016020">
    <property type="term" value="C:membrane"/>
    <property type="evidence" value="ECO:0007669"/>
    <property type="project" value="UniProtKB-SubCell"/>
</dbReference>
<dbReference type="InterPro" id="IPR020846">
    <property type="entry name" value="MFS_dom"/>
</dbReference>
<feature type="transmembrane region" description="Helical" evidence="6">
    <location>
        <begin position="124"/>
        <end position="144"/>
    </location>
</feature>
<proteinExistence type="predicted"/>
<protein>
    <recommendedName>
        <fullName evidence="7">Major facilitator superfamily (MFS) profile domain-containing protein</fullName>
    </recommendedName>
</protein>
<dbReference type="InterPro" id="IPR011701">
    <property type="entry name" value="MFS"/>
</dbReference>
<dbReference type="Proteomes" id="UP001328107">
    <property type="component" value="Unassembled WGS sequence"/>
</dbReference>
<feature type="transmembrane region" description="Helical" evidence="6">
    <location>
        <begin position="343"/>
        <end position="361"/>
    </location>
</feature>
<dbReference type="Gene3D" id="1.20.1250.20">
    <property type="entry name" value="MFS general substrate transporter like domains"/>
    <property type="match status" value="2"/>
</dbReference>
<accession>A0AAN4Z956</accession>
<evidence type="ECO:0000313" key="8">
    <source>
        <dbReference type="EMBL" id="GMR34721.1"/>
    </source>
</evidence>
<evidence type="ECO:0000256" key="2">
    <source>
        <dbReference type="ARBA" id="ARBA00022692"/>
    </source>
</evidence>
<comment type="subcellular location">
    <subcellularLocation>
        <location evidence="1">Membrane</location>
        <topology evidence="1">Multi-pass membrane protein</topology>
    </subcellularLocation>
</comment>
<gene>
    <name evidence="8" type="ORF">PMAYCL1PPCAC_04916</name>
</gene>
<dbReference type="GO" id="GO:0006820">
    <property type="term" value="P:monoatomic anion transport"/>
    <property type="evidence" value="ECO:0007669"/>
    <property type="project" value="TreeGrafter"/>
</dbReference>
<comment type="caution">
    <text evidence="8">The sequence shown here is derived from an EMBL/GenBank/DDBJ whole genome shotgun (WGS) entry which is preliminary data.</text>
</comment>
<dbReference type="PANTHER" id="PTHR11662">
    <property type="entry name" value="SOLUTE CARRIER FAMILY 17"/>
    <property type="match status" value="1"/>
</dbReference>
<feature type="compositionally biased region" description="Basic residues" evidence="5">
    <location>
        <begin position="7"/>
        <end position="33"/>
    </location>
</feature>
<dbReference type="EMBL" id="BTRK01000002">
    <property type="protein sequence ID" value="GMR34721.1"/>
    <property type="molecule type" value="Genomic_DNA"/>
</dbReference>
<dbReference type="GO" id="GO:0022857">
    <property type="term" value="F:transmembrane transporter activity"/>
    <property type="evidence" value="ECO:0007669"/>
    <property type="project" value="InterPro"/>
</dbReference>
<name>A0AAN4Z956_9BILA</name>
<dbReference type="PROSITE" id="PS50850">
    <property type="entry name" value="MFS"/>
    <property type="match status" value="1"/>
</dbReference>
<keyword evidence="9" id="KW-1185">Reference proteome</keyword>
<reference evidence="9" key="1">
    <citation type="submission" date="2022-10" db="EMBL/GenBank/DDBJ databases">
        <title>Genome assembly of Pristionchus species.</title>
        <authorList>
            <person name="Yoshida K."/>
            <person name="Sommer R.J."/>
        </authorList>
    </citation>
    <scope>NUCLEOTIDE SEQUENCE [LARGE SCALE GENOMIC DNA]</scope>
    <source>
        <strain evidence="9">RS5460</strain>
    </source>
</reference>
<feature type="transmembrane region" description="Helical" evidence="6">
    <location>
        <begin position="246"/>
        <end position="264"/>
    </location>
</feature>
<feature type="transmembrane region" description="Helical" evidence="6">
    <location>
        <begin position="382"/>
        <end position="401"/>
    </location>
</feature>
<feature type="region of interest" description="Disordered" evidence="5">
    <location>
        <begin position="1"/>
        <end position="38"/>
    </location>
</feature>
<feature type="domain" description="Major facilitator superfamily (MFS) profile" evidence="7">
    <location>
        <begin position="52"/>
        <end position="412"/>
    </location>
</feature>
<dbReference type="InterPro" id="IPR050382">
    <property type="entry name" value="MFS_Na/Anion_cotransporter"/>
</dbReference>
<dbReference type="FunFam" id="1.20.1250.20:FF:000941">
    <property type="entry name" value="Uncharacterized protein"/>
    <property type="match status" value="1"/>
</dbReference>
<feature type="transmembrane region" description="Helical" evidence="6">
    <location>
        <begin position="302"/>
        <end position="323"/>
    </location>
</feature>
<dbReference type="AlphaFoldDB" id="A0AAN4Z956"/>
<dbReference type="InterPro" id="IPR036259">
    <property type="entry name" value="MFS_trans_sf"/>
</dbReference>
<evidence type="ECO:0000256" key="3">
    <source>
        <dbReference type="ARBA" id="ARBA00022989"/>
    </source>
</evidence>
<feature type="non-terminal residue" evidence="8">
    <location>
        <position position="412"/>
    </location>
</feature>
<evidence type="ECO:0000256" key="6">
    <source>
        <dbReference type="SAM" id="Phobius"/>
    </source>
</evidence>
<dbReference type="SUPFAM" id="SSF103473">
    <property type="entry name" value="MFS general substrate transporter"/>
    <property type="match status" value="1"/>
</dbReference>
<feature type="transmembrane region" description="Helical" evidence="6">
    <location>
        <begin position="211"/>
        <end position="234"/>
    </location>
</feature>
<evidence type="ECO:0000313" key="9">
    <source>
        <dbReference type="Proteomes" id="UP001328107"/>
    </source>
</evidence>
<keyword evidence="3 6" id="KW-1133">Transmembrane helix</keyword>
<organism evidence="8 9">
    <name type="scientific">Pristionchus mayeri</name>
    <dbReference type="NCBI Taxonomy" id="1317129"/>
    <lineage>
        <taxon>Eukaryota</taxon>
        <taxon>Metazoa</taxon>
        <taxon>Ecdysozoa</taxon>
        <taxon>Nematoda</taxon>
        <taxon>Chromadorea</taxon>
        <taxon>Rhabditida</taxon>
        <taxon>Rhabditina</taxon>
        <taxon>Diplogasteromorpha</taxon>
        <taxon>Diplogasteroidea</taxon>
        <taxon>Neodiplogasteridae</taxon>
        <taxon>Pristionchus</taxon>
    </lineage>
</organism>
<evidence type="ECO:0000256" key="4">
    <source>
        <dbReference type="ARBA" id="ARBA00023136"/>
    </source>
</evidence>
<sequence length="412" mass="45072">SPSPSPPHHHHHHRKHHRHHHNNIHHKHHHHQHDHNIPSAPFYSIHSHRLLICILLLAANYFSGANTLGMSTAVVCMVNATLVPEKLVSEGDQKCEIRYSNSSSAEKEFAIPGTLDWSPSEQSLLVSARFYGGLLTIAFSGFVADRLGPDLVLTGTLLTSSAFTLSIPLLAYANFYVLVGSHVIIGGIESFHMPSVNCIASRWFPPGERTIASSIFTIGIQLSGGLSSLFAASLCRSSTFGGWPSIFYIFGGSCCIFTLVWAIFGTGGPSKNRWLGERERQFLDSTLTNKKSKKRKSISTRMLLASPLHSILLCNFSFAFSSSIMRSFLPLFLRDLGLPIDAIGWYVLSVFLSQIAGKMLLGPFIDFCTGKGFVSLQRTIKIAQAMGSCGSTVALMLLAVIPTCTNTTSALY</sequence>